<keyword evidence="1" id="KW-0812">Transmembrane</keyword>
<accession>K1XHB1</accession>
<dbReference type="AlphaFoldDB" id="K1XHB1"/>
<keyword evidence="1" id="KW-1133">Transmembrane helix</keyword>
<protein>
    <submittedName>
        <fullName evidence="2">Uncharacterized protein</fullName>
    </submittedName>
</protein>
<comment type="caution">
    <text evidence="2">The sequence shown here is derived from an EMBL/GenBank/DDBJ whole genome shotgun (WGS) entry which is preliminary data.</text>
</comment>
<feature type="transmembrane region" description="Helical" evidence="1">
    <location>
        <begin position="7"/>
        <end position="28"/>
    </location>
</feature>
<evidence type="ECO:0000313" key="2">
    <source>
        <dbReference type="EMBL" id="EKD29685.1"/>
    </source>
</evidence>
<dbReference type="EMBL" id="AMFJ01034317">
    <property type="protein sequence ID" value="EKD29685.1"/>
    <property type="molecule type" value="Genomic_DNA"/>
</dbReference>
<proteinExistence type="predicted"/>
<gene>
    <name evidence="2" type="ORF">ACD_78C00317G0003</name>
</gene>
<organism evidence="2">
    <name type="scientific">uncultured bacterium</name>
    <name type="common">gcode 4</name>
    <dbReference type="NCBI Taxonomy" id="1234023"/>
    <lineage>
        <taxon>Bacteria</taxon>
        <taxon>environmental samples</taxon>
    </lineage>
</organism>
<sequence>MLLMNKITLLLVTLFCITSSFFVGYYFWKSLSSQEIKNIEQALQVSLHLHGNTLDVEKSRSDIRVIIDGKELLGTGSIELKK</sequence>
<name>K1XHB1_9BACT</name>
<evidence type="ECO:0000256" key="1">
    <source>
        <dbReference type="SAM" id="Phobius"/>
    </source>
</evidence>
<reference evidence="2" key="1">
    <citation type="journal article" date="2012" name="Science">
        <title>Fermentation, hydrogen, and sulfur metabolism in multiple uncultivated bacterial phyla.</title>
        <authorList>
            <person name="Wrighton K.C."/>
            <person name="Thomas B.C."/>
            <person name="Sharon I."/>
            <person name="Miller C.S."/>
            <person name="Castelle C.J."/>
            <person name="VerBerkmoes N.C."/>
            <person name="Wilkins M.J."/>
            <person name="Hettich R.L."/>
            <person name="Lipton M.S."/>
            <person name="Williams K.H."/>
            <person name="Long P.E."/>
            <person name="Banfield J.F."/>
        </authorList>
    </citation>
    <scope>NUCLEOTIDE SEQUENCE [LARGE SCALE GENOMIC DNA]</scope>
</reference>
<keyword evidence="1" id="KW-0472">Membrane</keyword>